<keyword evidence="3" id="KW-1185">Reference proteome</keyword>
<feature type="compositionally biased region" description="Low complexity" evidence="1">
    <location>
        <begin position="66"/>
        <end position="98"/>
    </location>
</feature>
<proteinExistence type="predicted"/>
<feature type="compositionally biased region" description="Polar residues" evidence="1">
    <location>
        <begin position="1"/>
        <end position="24"/>
    </location>
</feature>
<accession>A0ABV3SP30</accession>
<gene>
    <name evidence="2" type="ORF">ABGN05_23100</name>
</gene>
<evidence type="ECO:0000313" key="3">
    <source>
        <dbReference type="Proteomes" id="UP001556692"/>
    </source>
</evidence>
<name>A0ABV3SP30_9HYPH</name>
<evidence type="ECO:0000313" key="2">
    <source>
        <dbReference type="EMBL" id="MEX0408552.1"/>
    </source>
</evidence>
<sequence>MCAYSASSHGMQPASENIPTSLSSAKVDKKANGRRQKSPYRDARFRHMFQGLADVEALDRSERTSVSRSVGGGAASPTSTPTPLQPSLTPLQLHSPSPAQAHASTSSLTYYPEYLTPERQAENDLFWRPYEVPTPGLPQHHTPAPWRDLSDVWRFEWFHHALRLSGPLRGFTLNFSREVEAQVRQEPKSAKWLADRMSRNLKDVLGYRPNFWFAFDVTDNRTRPHTHGEIAASEEELALVRKAMRFAGGEWEHTRQHQVHTTRGGAPDVGWVNYMVKNRFHVRPHSPRFQALPRPINGDWYFAVNEVRSLAEEVYTSRLNEVISLFCPTK</sequence>
<dbReference type="RefSeq" id="WP_367956413.1">
    <property type="nucleotide sequence ID" value="NZ_JBDPGJ010000005.1"/>
</dbReference>
<dbReference type="EMBL" id="JBDPGJ010000005">
    <property type="protein sequence ID" value="MEX0408552.1"/>
    <property type="molecule type" value="Genomic_DNA"/>
</dbReference>
<organism evidence="2 3">
    <name type="scientific">Aquibium pacificus</name>
    <dbReference type="NCBI Taxonomy" id="3153579"/>
    <lineage>
        <taxon>Bacteria</taxon>
        <taxon>Pseudomonadati</taxon>
        <taxon>Pseudomonadota</taxon>
        <taxon>Alphaproteobacteria</taxon>
        <taxon>Hyphomicrobiales</taxon>
        <taxon>Phyllobacteriaceae</taxon>
        <taxon>Aquibium</taxon>
    </lineage>
</organism>
<protein>
    <submittedName>
        <fullName evidence="2">Uncharacterized protein</fullName>
    </submittedName>
</protein>
<reference evidence="2 3" key="1">
    <citation type="submission" date="2024-05" db="EMBL/GenBank/DDBJ databases">
        <authorList>
            <person name="Jiang F."/>
        </authorList>
    </citation>
    <scope>NUCLEOTIDE SEQUENCE [LARGE SCALE GENOMIC DNA]</scope>
    <source>
        <strain evidence="2 3">LZ166</strain>
    </source>
</reference>
<dbReference type="Proteomes" id="UP001556692">
    <property type="component" value="Unassembled WGS sequence"/>
</dbReference>
<feature type="region of interest" description="Disordered" evidence="1">
    <location>
        <begin position="1"/>
        <end position="44"/>
    </location>
</feature>
<comment type="caution">
    <text evidence="2">The sequence shown here is derived from an EMBL/GenBank/DDBJ whole genome shotgun (WGS) entry which is preliminary data.</text>
</comment>
<evidence type="ECO:0000256" key="1">
    <source>
        <dbReference type="SAM" id="MobiDB-lite"/>
    </source>
</evidence>
<feature type="region of interest" description="Disordered" evidence="1">
    <location>
        <begin position="56"/>
        <end position="102"/>
    </location>
</feature>